<evidence type="ECO:0000256" key="2">
    <source>
        <dbReference type="ARBA" id="ARBA00022448"/>
    </source>
</evidence>
<comment type="similarity">
    <text evidence="6">Belongs to the major facilitator superfamily. Spinster (TC 2.A.1.49) family.</text>
</comment>
<dbReference type="Gene3D" id="1.20.1250.20">
    <property type="entry name" value="MFS general substrate transporter like domains"/>
    <property type="match status" value="1"/>
</dbReference>
<dbReference type="Pfam" id="PF07690">
    <property type="entry name" value="MFS_1"/>
    <property type="match status" value="1"/>
</dbReference>
<dbReference type="InterPro" id="IPR020846">
    <property type="entry name" value="MFS_dom"/>
</dbReference>
<feature type="transmembrane region" description="Helical" evidence="7">
    <location>
        <begin position="141"/>
        <end position="161"/>
    </location>
</feature>
<feature type="domain" description="Major facilitator superfamily (MFS) profile" evidence="8">
    <location>
        <begin position="8"/>
        <end position="510"/>
    </location>
</feature>
<evidence type="ECO:0000313" key="9">
    <source>
        <dbReference type="EMBL" id="CCA24023.1"/>
    </source>
</evidence>
<reference evidence="9" key="2">
    <citation type="submission" date="2011-02" db="EMBL/GenBank/DDBJ databases">
        <authorList>
            <person name="MacLean D."/>
        </authorList>
    </citation>
    <scope>NUCLEOTIDE SEQUENCE</scope>
</reference>
<feature type="transmembrane region" description="Helical" evidence="7">
    <location>
        <begin position="173"/>
        <end position="194"/>
    </location>
</feature>
<dbReference type="PANTHER" id="PTHR23505:SF79">
    <property type="entry name" value="PROTEIN SPINSTER"/>
    <property type="match status" value="1"/>
</dbReference>
<keyword evidence="3 7" id="KW-0812">Transmembrane</keyword>
<dbReference type="PANTHER" id="PTHR23505">
    <property type="entry name" value="SPINSTER"/>
    <property type="match status" value="1"/>
</dbReference>
<feature type="transmembrane region" description="Helical" evidence="7">
    <location>
        <begin position="483"/>
        <end position="505"/>
    </location>
</feature>
<proteinExistence type="inferred from homology"/>
<evidence type="ECO:0000256" key="3">
    <source>
        <dbReference type="ARBA" id="ARBA00022692"/>
    </source>
</evidence>
<dbReference type="InterPro" id="IPR036259">
    <property type="entry name" value="MFS_trans_sf"/>
</dbReference>
<gene>
    <name evidence="9" type="primary">AlNc14C218G9054</name>
    <name evidence="9" type="ORF">ALNC14_101670</name>
</gene>
<name>F0WRQ8_9STRA</name>
<evidence type="ECO:0000259" key="8">
    <source>
        <dbReference type="PROSITE" id="PS50850"/>
    </source>
</evidence>
<evidence type="ECO:0000256" key="6">
    <source>
        <dbReference type="ARBA" id="ARBA00024338"/>
    </source>
</evidence>
<feature type="transmembrane region" description="Helical" evidence="7">
    <location>
        <begin position="285"/>
        <end position="306"/>
    </location>
</feature>
<dbReference type="InterPro" id="IPR044770">
    <property type="entry name" value="MFS_spinster-like"/>
</dbReference>
<organism evidence="9">
    <name type="scientific">Albugo laibachii Nc14</name>
    <dbReference type="NCBI Taxonomy" id="890382"/>
    <lineage>
        <taxon>Eukaryota</taxon>
        <taxon>Sar</taxon>
        <taxon>Stramenopiles</taxon>
        <taxon>Oomycota</taxon>
        <taxon>Peronosporomycetes</taxon>
        <taxon>Albuginales</taxon>
        <taxon>Albuginaceae</taxon>
        <taxon>Albugo</taxon>
    </lineage>
</organism>
<evidence type="ECO:0000256" key="5">
    <source>
        <dbReference type="ARBA" id="ARBA00023136"/>
    </source>
</evidence>
<reference evidence="9" key="1">
    <citation type="journal article" date="2011" name="PLoS Biol.">
        <title>Gene gain and loss during evolution of obligate parasitism in the white rust pathogen of Arabidopsis thaliana.</title>
        <authorList>
            <person name="Kemen E."/>
            <person name="Gardiner A."/>
            <person name="Schultz-Larsen T."/>
            <person name="Kemen A.C."/>
            <person name="Balmuth A.L."/>
            <person name="Robert-Seilaniantz A."/>
            <person name="Bailey K."/>
            <person name="Holub E."/>
            <person name="Studholme D.J."/>
            <person name="Maclean D."/>
            <person name="Jones J.D."/>
        </authorList>
    </citation>
    <scope>NUCLEOTIDE SEQUENCE</scope>
</reference>
<comment type="subcellular location">
    <subcellularLocation>
        <location evidence="1">Membrane</location>
        <topology evidence="1">Multi-pass membrane protein</topology>
    </subcellularLocation>
</comment>
<dbReference type="PROSITE" id="PS50850">
    <property type="entry name" value="MFS"/>
    <property type="match status" value="1"/>
</dbReference>
<keyword evidence="5 7" id="KW-0472">Membrane</keyword>
<dbReference type="AlphaFoldDB" id="F0WRQ8"/>
<sequence>MKLSKSGVFVLLCAINLINYLDRGIISGAPDTFDAFIGRTLHVSAKEQSVYLGFLASAFIASYSVVSMIFGYAASKYRPFRMIALGMSIWVLAVFICGVARILNSYYILILGRLLSGVGEASFQCNATPFLYAHASPKTRAAWLGFFLIFVVVGQALGYIYGALFANSRLTWAGAYFVEGIIMTFLIILCLVAVPEHLNTMQSTKSSGRPRSDHPTRFTHCDITTQLMNQDSTHSIKRVSKLTPTLSRIPEAEEALPDVILRPDISDPSLQSFWTQVGRIFRHPVFTLIVLGHAANTFSLAGLNVFSPTIFLGLRLFENETQVSFIFGAIVVAAGAVGTLLGGFLVHLITQDDTKSNHYRCYHSVILLFTSMVAAFGFACFMMLFTTQRIVFLSLLAVSLLFLCALSLAETIAVMECFSLAQRPLAISCNTLVIHLLGDVPSPIVLGWLKDTWAPHCGSVEIDGRPQIDPDCVYDQGGLRNVLWFTALWLLWSILTWGAALWILVQQRGKRRLRSAGTHE</sequence>
<dbReference type="GO" id="GO:0016020">
    <property type="term" value="C:membrane"/>
    <property type="evidence" value="ECO:0007669"/>
    <property type="project" value="UniProtKB-SubCell"/>
</dbReference>
<accession>F0WRQ8</accession>
<feature type="transmembrane region" description="Helical" evidence="7">
    <location>
        <begin position="49"/>
        <end position="74"/>
    </location>
</feature>
<feature type="transmembrane region" description="Helical" evidence="7">
    <location>
        <begin position="390"/>
        <end position="413"/>
    </location>
</feature>
<feature type="transmembrane region" description="Helical" evidence="7">
    <location>
        <begin position="80"/>
        <end position="103"/>
    </location>
</feature>
<evidence type="ECO:0000256" key="4">
    <source>
        <dbReference type="ARBA" id="ARBA00022989"/>
    </source>
</evidence>
<dbReference type="SUPFAM" id="SSF103473">
    <property type="entry name" value="MFS general substrate transporter"/>
    <property type="match status" value="1"/>
</dbReference>
<dbReference type="GO" id="GO:0022857">
    <property type="term" value="F:transmembrane transporter activity"/>
    <property type="evidence" value="ECO:0007669"/>
    <property type="project" value="InterPro"/>
</dbReference>
<keyword evidence="2" id="KW-0813">Transport</keyword>
<evidence type="ECO:0000256" key="1">
    <source>
        <dbReference type="ARBA" id="ARBA00004141"/>
    </source>
</evidence>
<dbReference type="InterPro" id="IPR011701">
    <property type="entry name" value="MFS"/>
</dbReference>
<dbReference type="EMBL" id="FR824263">
    <property type="protein sequence ID" value="CCA24023.1"/>
    <property type="molecule type" value="Genomic_DNA"/>
</dbReference>
<feature type="transmembrane region" description="Helical" evidence="7">
    <location>
        <begin position="326"/>
        <end position="349"/>
    </location>
</feature>
<feature type="transmembrane region" description="Helical" evidence="7">
    <location>
        <begin position="361"/>
        <end position="384"/>
    </location>
</feature>
<protein>
    <submittedName>
        <fullName evidence="9">Major Facilitator Superfamily (MFS) putative</fullName>
    </submittedName>
</protein>
<keyword evidence="4 7" id="KW-1133">Transmembrane helix</keyword>
<evidence type="ECO:0000256" key="7">
    <source>
        <dbReference type="SAM" id="Phobius"/>
    </source>
</evidence>
<dbReference type="HOGENOM" id="CLU_001265_55_3_1"/>